<dbReference type="OrthoDB" id="147639at2"/>
<keyword evidence="8" id="KW-0732">Signal</keyword>
<sequence length="505" mass="53827">MLAFIARRLFVSALVFLAATAVVFVMAANVGDPLAEARQLPSGQAQEAAIAEITERMNLDEPVFVRYFRWLGSALTGDLGVNVTGQSVNAMLENAVGATLQLVLAATVLSIVVGITIGVISALRQYSGLDLSVTFAAFLFYSLPLFWVATLLKQFVAIDLNNWLADPKLALWVIGLIALFVALFCAALVVGDRRSRVTTFVVAFVAMCALLWALSETGWFADPGLGIFVISLTAVAGAIGFTTLFSGLDWHSPPMRAAMAAAIAGIASALLLDPVLRDPNLATIALLAVITAGVCFAIGWLLGGELYRRSAVQSAVFTGLFTGAVIFTDRLLQSFASYSDMKGGRPVSTIGSGTPNFQGTFWQSGLDSVGHLALPTLALMLISLATYTRYTRASMLEVMNQDYVRTARAKGLPERAVVTRHSLRNGLIPITTLTAYDIGTVMGGAVVTETVFGWRAMGRMLLDGINQGDPMPIMAFFLVAGGAIVAFNMLADIAYGFLDPRIRLS</sequence>
<evidence type="ECO:0000256" key="5">
    <source>
        <dbReference type="ARBA" id="ARBA00022989"/>
    </source>
</evidence>
<keyword evidence="11" id="KW-1185">Reference proteome</keyword>
<feature type="transmembrane region" description="Helical" evidence="7">
    <location>
        <begin position="129"/>
        <end position="149"/>
    </location>
</feature>
<keyword evidence="3" id="KW-1003">Cell membrane</keyword>
<comment type="subcellular location">
    <subcellularLocation>
        <location evidence="1 7">Cell membrane</location>
        <topology evidence="1 7">Multi-pass membrane protein</topology>
    </subcellularLocation>
</comment>
<dbReference type="PANTHER" id="PTHR43163">
    <property type="entry name" value="DIPEPTIDE TRANSPORT SYSTEM PERMEASE PROTEIN DPPB-RELATED"/>
    <property type="match status" value="1"/>
</dbReference>
<evidence type="ECO:0000313" key="11">
    <source>
        <dbReference type="Proteomes" id="UP000198348"/>
    </source>
</evidence>
<keyword evidence="2 7" id="KW-0813">Transport</keyword>
<evidence type="ECO:0000256" key="8">
    <source>
        <dbReference type="SAM" id="SignalP"/>
    </source>
</evidence>
<dbReference type="AlphaFoldDB" id="A0A238VCX5"/>
<dbReference type="CDD" id="cd06261">
    <property type="entry name" value="TM_PBP2"/>
    <property type="match status" value="1"/>
</dbReference>
<feature type="transmembrane region" description="Helical" evidence="7">
    <location>
        <begin position="226"/>
        <end position="245"/>
    </location>
</feature>
<dbReference type="PROSITE" id="PS50928">
    <property type="entry name" value="ABC_TM1"/>
    <property type="match status" value="1"/>
</dbReference>
<evidence type="ECO:0000259" key="9">
    <source>
        <dbReference type="PROSITE" id="PS50928"/>
    </source>
</evidence>
<dbReference type="InterPro" id="IPR045621">
    <property type="entry name" value="BPD_transp_1_N"/>
</dbReference>
<dbReference type="Pfam" id="PF19300">
    <property type="entry name" value="BPD_transp_1_N"/>
    <property type="match status" value="1"/>
</dbReference>
<evidence type="ECO:0000256" key="6">
    <source>
        <dbReference type="ARBA" id="ARBA00023136"/>
    </source>
</evidence>
<keyword evidence="5 7" id="KW-1133">Transmembrane helix</keyword>
<feature type="chain" id="PRO_5012579415" evidence="8">
    <location>
        <begin position="28"/>
        <end position="505"/>
    </location>
</feature>
<feature type="domain" description="ABC transmembrane type-1" evidence="9">
    <location>
        <begin position="96"/>
        <end position="495"/>
    </location>
</feature>
<evidence type="ECO:0000313" key="10">
    <source>
        <dbReference type="EMBL" id="SNR32071.1"/>
    </source>
</evidence>
<dbReference type="InterPro" id="IPR035906">
    <property type="entry name" value="MetI-like_sf"/>
</dbReference>
<feature type="transmembrane region" description="Helical" evidence="7">
    <location>
        <begin position="314"/>
        <end position="332"/>
    </location>
</feature>
<keyword evidence="6 7" id="KW-0472">Membrane</keyword>
<name>A0A238VCX5_9PSEU</name>
<feature type="transmembrane region" description="Helical" evidence="7">
    <location>
        <begin position="372"/>
        <end position="390"/>
    </location>
</feature>
<dbReference type="InterPro" id="IPR000515">
    <property type="entry name" value="MetI-like"/>
</dbReference>
<feature type="transmembrane region" description="Helical" evidence="7">
    <location>
        <begin position="100"/>
        <end position="122"/>
    </location>
</feature>
<dbReference type="EMBL" id="FZNW01000002">
    <property type="protein sequence ID" value="SNR32071.1"/>
    <property type="molecule type" value="Genomic_DNA"/>
</dbReference>
<organism evidence="10 11">
    <name type="scientific">Haloechinothrix alba</name>
    <dbReference type="NCBI Taxonomy" id="664784"/>
    <lineage>
        <taxon>Bacteria</taxon>
        <taxon>Bacillati</taxon>
        <taxon>Actinomycetota</taxon>
        <taxon>Actinomycetes</taxon>
        <taxon>Pseudonocardiales</taxon>
        <taxon>Pseudonocardiaceae</taxon>
        <taxon>Haloechinothrix</taxon>
    </lineage>
</organism>
<evidence type="ECO:0000256" key="4">
    <source>
        <dbReference type="ARBA" id="ARBA00022692"/>
    </source>
</evidence>
<dbReference type="Gene3D" id="1.10.3720.10">
    <property type="entry name" value="MetI-like"/>
    <property type="match status" value="1"/>
</dbReference>
<evidence type="ECO:0000256" key="1">
    <source>
        <dbReference type="ARBA" id="ARBA00004651"/>
    </source>
</evidence>
<evidence type="ECO:0000256" key="2">
    <source>
        <dbReference type="ARBA" id="ARBA00022448"/>
    </source>
</evidence>
<evidence type="ECO:0000256" key="7">
    <source>
        <dbReference type="RuleBase" id="RU363032"/>
    </source>
</evidence>
<comment type="similarity">
    <text evidence="7">Belongs to the binding-protein-dependent transport system permease family.</text>
</comment>
<dbReference type="SUPFAM" id="SSF161098">
    <property type="entry name" value="MetI-like"/>
    <property type="match status" value="1"/>
</dbReference>
<proteinExistence type="inferred from homology"/>
<dbReference type="Pfam" id="PF00528">
    <property type="entry name" value="BPD_transp_1"/>
    <property type="match status" value="1"/>
</dbReference>
<feature type="transmembrane region" description="Helical" evidence="7">
    <location>
        <begin position="474"/>
        <end position="498"/>
    </location>
</feature>
<feature type="transmembrane region" description="Helical" evidence="7">
    <location>
        <begin position="433"/>
        <end position="454"/>
    </location>
</feature>
<dbReference type="RefSeq" id="WP_089299723.1">
    <property type="nucleotide sequence ID" value="NZ_FZNW01000002.1"/>
</dbReference>
<gene>
    <name evidence="10" type="ORF">SAMN06265360_10265</name>
</gene>
<feature type="transmembrane region" description="Helical" evidence="7">
    <location>
        <begin position="282"/>
        <end position="302"/>
    </location>
</feature>
<feature type="transmembrane region" description="Helical" evidence="7">
    <location>
        <begin position="169"/>
        <end position="190"/>
    </location>
</feature>
<keyword evidence="4 7" id="KW-0812">Transmembrane</keyword>
<dbReference type="GO" id="GO:0055085">
    <property type="term" value="P:transmembrane transport"/>
    <property type="evidence" value="ECO:0007669"/>
    <property type="project" value="InterPro"/>
</dbReference>
<accession>A0A238VCX5</accession>
<feature type="transmembrane region" description="Helical" evidence="7">
    <location>
        <begin position="197"/>
        <end position="214"/>
    </location>
</feature>
<dbReference type="PANTHER" id="PTHR43163:SF9">
    <property type="entry name" value="ABC TRANSPORTER PERMEASE PROTEIN"/>
    <property type="match status" value="1"/>
</dbReference>
<feature type="transmembrane region" description="Helical" evidence="7">
    <location>
        <begin position="257"/>
        <end position="276"/>
    </location>
</feature>
<dbReference type="GO" id="GO:0005886">
    <property type="term" value="C:plasma membrane"/>
    <property type="evidence" value="ECO:0007669"/>
    <property type="project" value="UniProtKB-SubCell"/>
</dbReference>
<feature type="signal peptide" evidence="8">
    <location>
        <begin position="1"/>
        <end position="27"/>
    </location>
</feature>
<protein>
    <submittedName>
        <fullName evidence="10">Peptide/nickel transport system permease protein</fullName>
    </submittedName>
</protein>
<dbReference type="Proteomes" id="UP000198348">
    <property type="component" value="Unassembled WGS sequence"/>
</dbReference>
<reference evidence="10 11" key="1">
    <citation type="submission" date="2017-06" db="EMBL/GenBank/DDBJ databases">
        <authorList>
            <person name="Kim H.J."/>
            <person name="Triplett B.A."/>
        </authorList>
    </citation>
    <scope>NUCLEOTIDE SEQUENCE [LARGE SCALE GENOMIC DNA]</scope>
    <source>
        <strain evidence="10 11">DSM 45207</strain>
    </source>
</reference>
<evidence type="ECO:0000256" key="3">
    <source>
        <dbReference type="ARBA" id="ARBA00022475"/>
    </source>
</evidence>